<reference evidence="1 2" key="1">
    <citation type="submission" date="2023-05" db="EMBL/GenBank/DDBJ databases">
        <title>B98-5 Cell Line De Novo Hybrid Assembly: An Optical Mapping Approach.</title>
        <authorList>
            <person name="Kananen K."/>
            <person name="Auerbach J.A."/>
            <person name="Kautto E."/>
            <person name="Blachly J.S."/>
        </authorList>
    </citation>
    <scope>NUCLEOTIDE SEQUENCE [LARGE SCALE GENOMIC DNA]</scope>
    <source>
        <strain evidence="1">B95-8</strain>
        <tissue evidence="1">Cell line</tissue>
    </source>
</reference>
<protein>
    <submittedName>
        <fullName evidence="1">Uncharacterized protein</fullName>
    </submittedName>
</protein>
<evidence type="ECO:0000313" key="2">
    <source>
        <dbReference type="Proteomes" id="UP001266305"/>
    </source>
</evidence>
<evidence type="ECO:0000313" key="1">
    <source>
        <dbReference type="EMBL" id="KAK2103317.1"/>
    </source>
</evidence>
<accession>A0ABQ9V280</accession>
<proteinExistence type="predicted"/>
<name>A0ABQ9V280_SAGOE</name>
<sequence length="163" mass="16915">MLQGHCEQGSEVGCGLIWTVSAPAYDPGCNQLGKSPGRGHFQLARNLSPVQFVGPSSSSKAASSTGTEALREMVEVVSEGSGHCIHLCPPPTPCPHHGQHAQACGMRMTLMVRHSCGAATPPPATPAAHVTLQKSGAHTSQPGAPSQLRVHASQVVTTRLCLK</sequence>
<comment type="caution">
    <text evidence="1">The sequence shown here is derived from an EMBL/GenBank/DDBJ whole genome shotgun (WGS) entry which is preliminary data.</text>
</comment>
<organism evidence="1 2">
    <name type="scientific">Saguinus oedipus</name>
    <name type="common">Cotton-top tamarin</name>
    <name type="synonym">Oedipomidas oedipus</name>
    <dbReference type="NCBI Taxonomy" id="9490"/>
    <lineage>
        <taxon>Eukaryota</taxon>
        <taxon>Metazoa</taxon>
        <taxon>Chordata</taxon>
        <taxon>Craniata</taxon>
        <taxon>Vertebrata</taxon>
        <taxon>Euteleostomi</taxon>
        <taxon>Mammalia</taxon>
        <taxon>Eutheria</taxon>
        <taxon>Euarchontoglires</taxon>
        <taxon>Primates</taxon>
        <taxon>Haplorrhini</taxon>
        <taxon>Platyrrhini</taxon>
        <taxon>Cebidae</taxon>
        <taxon>Callitrichinae</taxon>
        <taxon>Saguinus</taxon>
    </lineage>
</organism>
<dbReference type="Proteomes" id="UP001266305">
    <property type="component" value="Unassembled WGS sequence"/>
</dbReference>
<keyword evidence="2" id="KW-1185">Reference proteome</keyword>
<gene>
    <name evidence="1" type="ORF">P7K49_017173</name>
</gene>
<dbReference type="EMBL" id="JASSZA010000008">
    <property type="protein sequence ID" value="KAK2103317.1"/>
    <property type="molecule type" value="Genomic_DNA"/>
</dbReference>